<dbReference type="Gene3D" id="2.40.50.100">
    <property type="match status" value="1"/>
</dbReference>
<comment type="subunit">
    <text evidence="7">The RNAP catalytic core consists of 2 alpha, 1 beta, 1 beta' and 1 omega subunit. When a sigma factor is associated with the core the holoenzyme is formed, which can initiate transcription.</text>
</comment>
<keyword evidence="3 7" id="KW-0548">Nucleotidyltransferase</keyword>
<dbReference type="Gene3D" id="1.10.150.390">
    <property type="match status" value="1"/>
</dbReference>
<dbReference type="GO" id="GO:0000428">
    <property type="term" value="C:DNA-directed RNA polymerase complex"/>
    <property type="evidence" value="ECO:0007669"/>
    <property type="project" value="UniProtKB-KW"/>
</dbReference>
<dbReference type="HAMAP" id="MF_01322">
    <property type="entry name" value="RNApol_bact_RpoC"/>
    <property type="match status" value="1"/>
</dbReference>
<dbReference type="InterPro" id="IPR012754">
    <property type="entry name" value="DNA-dir_RpoC_beta_prime_bact"/>
</dbReference>
<dbReference type="GO" id="GO:0003899">
    <property type="term" value="F:DNA-directed RNA polymerase activity"/>
    <property type="evidence" value="ECO:0007669"/>
    <property type="project" value="UniProtKB-UniRule"/>
</dbReference>
<keyword evidence="7" id="KW-0862">Zinc</keyword>
<dbReference type="InterPro" id="IPR007083">
    <property type="entry name" value="RNA_pol_Rpb1_4"/>
</dbReference>
<evidence type="ECO:0000256" key="8">
    <source>
        <dbReference type="RuleBase" id="RU004279"/>
    </source>
</evidence>
<dbReference type="Pfam" id="PF04983">
    <property type="entry name" value="RNA_pol_Rpb1_3"/>
    <property type="match status" value="1"/>
</dbReference>
<feature type="binding site" evidence="7">
    <location>
        <position position="73"/>
    </location>
    <ligand>
        <name>Zn(2+)</name>
        <dbReference type="ChEBI" id="CHEBI:29105"/>
        <label>1</label>
    </ligand>
</feature>
<dbReference type="InterPro" id="IPR044893">
    <property type="entry name" value="RNA_pol_Rpb1_clamp_domain"/>
</dbReference>
<dbReference type="CDD" id="cd01609">
    <property type="entry name" value="RNAP_beta'_N"/>
    <property type="match status" value="1"/>
</dbReference>
<dbReference type="InterPro" id="IPR007081">
    <property type="entry name" value="RNA_pol_Rpb1_5"/>
</dbReference>
<dbReference type="Gene3D" id="2.40.40.20">
    <property type="match status" value="1"/>
</dbReference>
<dbReference type="InterPro" id="IPR007080">
    <property type="entry name" value="RNA_pol_Rpb1_1"/>
</dbReference>
<dbReference type="InterPro" id="IPR042102">
    <property type="entry name" value="RNA_pol_Rpb1_3_sf"/>
</dbReference>
<dbReference type="PANTHER" id="PTHR19376:SF54">
    <property type="entry name" value="DNA-DIRECTED RNA POLYMERASE SUBUNIT BETA"/>
    <property type="match status" value="1"/>
</dbReference>
<dbReference type="InterPro" id="IPR000722">
    <property type="entry name" value="RNA_pol_asu"/>
</dbReference>
<comment type="similarity">
    <text evidence="7 8">Belongs to the RNA polymerase beta' chain family.</text>
</comment>
<feature type="binding site" evidence="7">
    <location>
        <position position="58"/>
    </location>
    <ligand>
        <name>Zn(2+)</name>
        <dbReference type="ChEBI" id="CHEBI:29105"/>
        <label>1</label>
    </ligand>
</feature>
<evidence type="ECO:0000256" key="5">
    <source>
        <dbReference type="ARBA" id="ARBA00023163"/>
    </source>
</evidence>
<dbReference type="Pfam" id="PF04997">
    <property type="entry name" value="RNA_pol_Rpb1_1"/>
    <property type="match status" value="1"/>
</dbReference>
<dbReference type="InterPro" id="IPR038120">
    <property type="entry name" value="Rpb1_funnel_sf"/>
</dbReference>
<evidence type="ECO:0000256" key="7">
    <source>
        <dbReference type="HAMAP-Rule" id="MF_01322"/>
    </source>
</evidence>
<dbReference type="SMART" id="SM00663">
    <property type="entry name" value="RPOLA_N"/>
    <property type="match status" value="1"/>
</dbReference>
<feature type="binding site" evidence="7">
    <location>
        <position position="493"/>
    </location>
    <ligand>
        <name>Mg(2+)</name>
        <dbReference type="ChEBI" id="CHEBI:18420"/>
    </ligand>
</feature>
<gene>
    <name evidence="7" type="primary">rpoC</name>
    <name evidence="11" type="ORF">A2592_02295</name>
</gene>
<dbReference type="Gene3D" id="1.10.1790.20">
    <property type="match status" value="1"/>
</dbReference>
<dbReference type="GO" id="GO:0008270">
    <property type="term" value="F:zinc ion binding"/>
    <property type="evidence" value="ECO:0007669"/>
    <property type="project" value="UniProtKB-UniRule"/>
</dbReference>
<dbReference type="InterPro" id="IPR007066">
    <property type="entry name" value="RNA_pol_Rpb1_3"/>
</dbReference>
<evidence type="ECO:0000313" key="12">
    <source>
        <dbReference type="Proteomes" id="UP000179230"/>
    </source>
</evidence>
<proteinExistence type="inferred from homology"/>
<sequence>MPQQFTEVSLKLASPETILEWSYGEVTKPETINYRTQRPEKHGLFDERIFGPVEDYECSCKKYRGIRYKGIVCEKCGVEITRAIVRRERMGHIDLCVPVSHIWFLRGVPSRIALILGITASSIEKVIYFAGYIITKVSEEERGRLLKELETEFKTKLKDLQNEDAREALKVRADDMKKEIEKIQQGIVLDETNFHKFSIKYSTLFEAKIGAESIFELFKNIDMKKLLARLETERETAGAMERAKLDKRLSLVRGMIHAGVKPEWMFLTRIPVIPPAIRPMVALEGGRHASSDLNDLYRRVINRNNRLKKLIDIMAPDVILRNEKRILQEAVDALIDNSIRHGNAAYSAMGQAQRRPLKSLSDYLKSKQGYFRQNLLGKRVDYSGRSVIVIGPELTLDQCGLPKHMALELFRPFVIAELLKQELAYNIRGAGRLIEDGVPEVWAILENIIKNKHVLLNRAPTLHRQGIQAFRPVLIEGNAIQVHPLVCRAFNADFDGDQMAVHVPLGEEAQLEAREIISANKNILKPGSSEPVVSEKLLDMALGAYWMTKIIEGAHGEGKYFASPNDAINAFDYGIVDFRAKVKVLATETEKYKQFGGKIFETSVGRLLFNSVLPSDHLYINDVIVQRMLFDVIIDIIDDRGPEAVPAIVDRLKKLGFRYATVSGTTWGIDEVKVPVQKVAILENSREEERKVFAFYDEGLISRDERRRMIVSIWHRAKTEIEKVLPLTLDEQGSAYEMWKSGARGSLGQIAQMAGMKGLIINTRGETLEFPILSSMKEGMTPIEYFITTHGSRKGLADTALQTAKAGYLTRRLFVVAQDAIVTEEDCKTKEGTKIGRVSASGIEIAFSKAIKGRILSADAVDSKGNVIFPKGHLLSRREAVAVEGSTCAGVEVRSPMTCKTLRGVCQKCYGIDLTTNKLIDIGEAVGTVAAQAIGEPGTQLTMNTKHAGGTASAGGDVTSGLPRVEEVFEKRQPKVPAIVSKCEGLVTDIRTEGREKIIVVSPDMNAKGAPKKKDNIEYPVHYRRVVTVAKGQTVQSGQLLTDGSALLPELFKFGGQEVAQEYIISEVNKIYELQGVTIARKHIELIVKQMMSRVKVNSTGDSHFTNGDVVEEWIFIETNTKLKAEGKEPAKADRLILGITETSLSRKSFLSAASFQNTTRVLINAAVKGSHDNLAGLMENVIIGKLIPAGSGFKGSRKYDMIQAIKGGATIIDK</sequence>
<feature type="binding site" evidence="7">
    <location>
        <position position="497"/>
    </location>
    <ligand>
        <name>Mg(2+)</name>
        <dbReference type="ChEBI" id="CHEBI:18420"/>
    </ligand>
</feature>
<evidence type="ECO:0000256" key="2">
    <source>
        <dbReference type="ARBA" id="ARBA00022679"/>
    </source>
</evidence>
<keyword evidence="2 7" id="KW-0808">Transferase</keyword>
<feature type="binding site" evidence="7">
    <location>
        <position position="60"/>
    </location>
    <ligand>
        <name>Zn(2+)</name>
        <dbReference type="ChEBI" id="CHEBI:29105"/>
        <label>1</label>
    </ligand>
</feature>
<evidence type="ECO:0000259" key="10">
    <source>
        <dbReference type="SMART" id="SM00663"/>
    </source>
</evidence>
<dbReference type="InterPro" id="IPR006592">
    <property type="entry name" value="RNA_pol_N"/>
</dbReference>
<dbReference type="SUPFAM" id="SSF64484">
    <property type="entry name" value="beta and beta-prime subunits of DNA dependent RNA-polymerase"/>
    <property type="match status" value="1"/>
</dbReference>
<comment type="caution">
    <text evidence="11">The sequence shown here is derived from an EMBL/GenBank/DDBJ whole genome shotgun (WGS) entry which is preliminary data.</text>
</comment>
<evidence type="ECO:0000256" key="1">
    <source>
        <dbReference type="ARBA" id="ARBA00022478"/>
    </source>
</evidence>
<dbReference type="Pfam" id="PF04998">
    <property type="entry name" value="RNA_pol_Rpb1_5"/>
    <property type="match status" value="1"/>
</dbReference>
<keyword evidence="5 7" id="KW-0804">Transcription</keyword>
<dbReference type="EMBL" id="MFMT01000010">
    <property type="protein sequence ID" value="OGG88952.1"/>
    <property type="molecule type" value="Genomic_DNA"/>
</dbReference>
<name>A0A1F6FSV1_9BACT</name>
<dbReference type="Pfam" id="PF00623">
    <property type="entry name" value="RNA_pol_Rpb1_2"/>
    <property type="match status" value="1"/>
</dbReference>
<dbReference type="Gene3D" id="1.10.274.100">
    <property type="entry name" value="RNA polymerase Rpb1, domain 3"/>
    <property type="match status" value="1"/>
</dbReference>
<dbReference type="InterPro" id="IPR045867">
    <property type="entry name" value="DNA-dir_RpoC_beta_prime"/>
</dbReference>
<comment type="catalytic activity">
    <reaction evidence="6 7 8">
        <text>RNA(n) + a ribonucleoside 5'-triphosphate = RNA(n+1) + diphosphate</text>
        <dbReference type="Rhea" id="RHEA:21248"/>
        <dbReference type="Rhea" id="RHEA-COMP:14527"/>
        <dbReference type="Rhea" id="RHEA-COMP:17342"/>
        <dbReference type="ChEBI" id="CHEBI:33019"/>
        <dbReference type="ChEBI" id="CHEBI:61557"/>
        <dbReference type="ChEBI" id="CHEBI:140395"/>
        <dbReference type="EC" id="2.7.7.6"/>
    </reaction>
</comment>
<dbReference type="NCBIfam" id="TIGR02386">
    <property type="entry name" value="rpoC_TIGR"/>
    <property type="match status" value="1"/>
</dbReference>
<keyword evidence="4 7" id="KW-0479">Metal-binding</keyword>
<keyword evidence="7" id="KW-0460">Magnesium</keyword>
<feature type="binding site" evidence="7">
    <location>
        <position position="906"/>
    </location>
    <ligand>
        <name>Zn(2+)</name>
        <dbReference type="ChEBI" id="CHEBI:29105"/>
        <label>2</label>
    </ligand>
</feature>
<comment type="function">
    <text evidence="7 8">DNA-dependent RNA polymerase catalyzes the transcription of DNA into RNA using the four ribonucleoside triphosphates as substrates.</text>
</comment>
<evidence type="ECO:0000256" key="9">
    <source>
        <dbReference type="SAM" id="Coils"/>
    </source>
</evidence>
<dbReference type="EC" id="2.7.7.6" evidence="7"/>
<dbReference type="Gene3D" id="1.10.40.90">
    <property type="match status" value="1"/>
</dbReference>
<protein>
    <recommendedName>
        <fullName evidence="7">DNA-directed RNA polymerase subunit beta'</fullName>
        <shortName evidence="7">RNAP subunit beta'</shortName>
        <ecNumber evidence="7">2.7.7.6</ecNumber>
    </recommendedName>
    <alternativeName>
        <fullName evidence="7">RNA polymerase subunit beta'</fullName>
    </alternativeName>
    <alternativeName>
        <fullName evidence="7">Transcriptase subunit beta'</fullName>
    </alternativeName>
</protein>
<feature type="binding site" evidence="7">
    <location>
        <position position="76"/>
    </location>
    <ligand>
        <name>Zn(2+)</name>
        <dbReference type="ChEBI" id="CHEBI:29105"/>
        <label>1</label>
    </ligand>
</feature>
<dbReference type="GO" id="GO:0006351">
    <property type="term" value="P:DNA-templated transcription"/>
    <property type="evidence" value="ECO:0007669"/>
    <property type="project" value="UniProtKB-UniRule"/>
</dbReference>
<evidence type="ECO:0000256" key="3">
    <source>
        <dbReference type="ARBA" id="ARBA00022695"/>
    </source>
</evidence>
<feature type="domain" description="RNA polymerase N-terminal" evidence="10">
    <location>
        <begin position="263"/>
        <end position="548"/>
    </location>
</feature>
<reference evidence="11 12" key="1">
    <citation type="journal article" date="2016" name="Nat. Commun.">
        <title>Thousands of microbial genomes shed light on interconnected biogeochemical processes in an aquifer system.</title>
        <authorList>
            <person name="Anantharaman K."/>
            <person name="Brown C.T."/>
            <person name="Hug L.A."/>
            <person name="Sharon I."/>
            <person name="Castelle C.J."/>
            <person name="Probst A.J."/>
            <person name="Thomas B.C."/>
            <person name="Singh A."/>
            <person name="Wilkins M.J."/>
            <person name="Karaoz U."/>
            <person name="Brodie E.L."/>
            <person name="Williams K.H."/>
            <person name="Hubbard S.S."/>
            <person name="Banfield J.F."/>
        </authorList>
    </citation>
    <scope>NUCLEOTIDE SEQUENCE [LARGE SCALE GENOMIC DNA]</scope>
</reference>
<comment type="cofactor">
    <cofactor evidence="7">
        <name>Mg(2+)</name>
        <dbReference type="ChEBI" id="CHEBI:18420"/>
    </cofactor>
    <text evidence="7">Binds 1 Mg(2+) ion per subunit.</text>
</comment>
<keyword evidence="9" id="KW-0175">Coiled coil</keyword>
<organism evidence="11 12">
    <name type="scientific">Candidatus Kaiserbacteria bacterium RIFOXYD1_FULL_42_15</name>
    <dbReference type="NCBI Taxonomy" id="1798532"/>
    <lineage>
        <taxon>Bacteria</taxon>
        <taxon>Candidatus Kaiseribacteriota</taxon>
    </lineage>
</organism>
<dbReference type="CDD" id="cd02655">
    <property type="entry name" value="RNAP_beta'_C"/>
    <property type="match status" value="1"/>
</dbReference>
<dbReference type="PANTHER" id="PTHR19376">
    <property type="entry name" value="DNA-DIRECTED RNA POLYMERASE"/>
    <property type="match status" value="1"/>
</dbReference>
<evidence type="ECO:0000256" key="4">
    <source>
        <dbReference type="ARBA" id="ARBA00022723"/>
    </source>
</evidence>
<feature type="coiled-coil region" evidence="9">
    <location>
        <begin position="146"/>
        <end position="186"/>
    </location>
</feature>
<accession>A0A1F6FSV1</accession>
<dbReference type="Gene3D" id="4.10.860.120">
    <property type="entry name" value="RNA polymerase II, clamp domain"/>
    <property type="match status" value="1"/>
</dbReference>
<feature type="binding site" evidence="7">
    <location>
        <position position="909"/>
    </location>
    <ligand>
        <name>Zn(2+)</name>
        <dbReference type="ChEBI" id="CHEBI:29105"/>
        <label>2</label>
    </ligand>
</feature>
<feature type="binding site" evidence="7">
    <location>
        <position position="899"/>
    </location>
    <ligand>
        <name>Zn(2+)</name>
        <dbReference type="ChEBI" id="CHEBI:29105"/>
        <label>2</label>
    </ligand>
</feature>
<dbReference type="Proteomes" id="UP000179230">
    <property type="component" value="Unassembled WGS sequence"/>
</dbReference>
<dbReference type="AlphaFoldDB" id="A0A1F6FSV1"/>
<feature type="binding site" evidence="7">
    <location>
        <position position="827"/>
    </location>
    <ligand>
        <name>Zn(2+)</name>
        <dbReference type="ChEBI" id="CHEBI:29105"/>
        <label>2</label>
    </ligand>
</feature>
<keyword evidence="1 7" id="KW-0240">DNA-directed RNA polymerase</keyword>
<evidence type="ECO:0000313" key="11">
    <source>
        <dbReference type="EMBL" id="OGG88952.1"/>
    </source>
</evidence>
<feature type="binding site" evidence="7">
    <location>
        <position position="495"/>
    </location>
    <ligand>
        <name>Mg(2+)</name>
        <dbReference type="ChEBI" id="CHEBI:18420"/>
    </ligand>
</feature>
<evidence type="ECO:0000256" key="6">
    <source>
        <dbReference type="ARBA" id="ARBA00048552"/>
    </source>
</evidence>
<dbReference type="GO" id="GO:0000287">
    <property type="term" value="F:magnesium ion binding"/>
    <property type="evidence" value="ECO:0007669"/>
    <property type="project" value="UniProtKB-UniRule"/>
</dbReference>
<dbReference type="Pfam" id="PF05000">
    <property type="entry name" value="RNA_pol_Rpb1_4"/>
    <property type="match status" value="1"/>
</dbReference>
<dbReference type="GO" id="GO:0003677">
    <property type="term" value="F:DNA binding"/>
    <property type="evidence" value="ECO:0007669"/>
    <property type="project" value="UniProtKB-UniRule"/>
</dbReference>
<comment type="cofactor">
    <cofactor evidence="7">
        <name>Zn(2+)</name>
        <dbReference type="ChEBI" id="CHEBI:29105"/>
    </cofactor>
    <text evidence="7">Binds 2 Zn(2+) ions per subunit.</text>
</comment>
<dbReference type="Gene3D" id="1.10.132.30">
    <property type="match status" value="1"/>
</dbReference>